<dbReference type="OrthoDB" id="9395at10239"/>
<proteinExistence type="predicted"/>
<accession>A0A0A7RVL5</accession>
<dbReference type="KEGG" id="vg:23679433"/>
<evidence type="ECO:0000313" key="2">
    <source>
        <dbReference type="Proteomes" id="UP000031075"/>
    </source>
</evidence>
<evidence type="ECO:0008006" key="3">
    <source>
        <dbReference type="Google" id="ProtNLM"/>
    </source>
</evidence>
<evidence type="ECO:0000313" key="1">
    <source>
        <dbReference type="EMBL" id="AJA43319.1"/>
    </source>
</evidence>
<gene>
    <name evidence="1" type="primary">18</name>
    <name evidence="1" type="ORF">PBI_SBASH_18</name>
</gene>
<dbReference type="RefSeq" id="YP_009124672.1">
    <property type="nucleotide sequence ID" value="NC_026589.1"/>
</dbReference>
<name>A0A0A7RVL5_9CAUD</name>
<keyword evidence="2" id="KW-1185">Reference proteome</keyword>
<protein>
    <recommendedName>
        <fullName evidence="3">Minor tail protein</fullName>
    </recommendedName>
</protein>
<reference evidence="1 2" key="1">
    <citation type="submission" date="2014-10" db="EMBL/GenBank/DDBJ databases">
        <authorList>
            <person name="Msani S."/>
            <person name="Brouckaert M.-A."/>
            <person name="Jacobs C."/>
            <person name="Mafu P."/>
            <person name="Moti D."/>
            <person name="Naeem M."/>
            <person name="Ntuli T."/>
            <person name="Mngomezulu K."/>
            <person name="Larsen M.H."/>
            <person name="Rubin E.J."/>
            <person name="Russell D.A."/>
            <person name="Guerrero C.A."/>
            <person name="Bowman C.A."/>
            <person name="Jacobs-Sera D."/>
            <person name="Hendrix R.W."/>
            <person name="Hatfull G.F."/>
        </authorList>
    </citation>
    <scope>NUCLEOTIDE SEQUENCE [LARGE SCALE GENOMIC DNA]</scope>
</reference>
<sequence length="284" mass="29496">MPEEPYPTKVVDGQEYWVVETLVPKESDPERGAYIFFAKPLMGITGIAGLVKGDPGPWTEILEEVNVTPLAHGDETPDSMSFTVTQPGGPGTPQRVQLNATQRSGPPGQDGTMQWDPTDLAENPAAGTIPAVNADGDGFDLVPQKVGGMHWAASLNDAPAGTTATYQIGTIAVAAGTYRTPWRPDPEAAVTVTGSSPDITVDIVARLNSPTGKIVGIGKAVPGVQTQRVVLQSGPETGASATDDTLYVAAGEAATVYLMAEKVGGAATYATSLPRFNMNAVPLP</sequence>
<dbReference type="Proteomes" id="UP000031075">
    <property type="component" value="Segment"/>
</dbReference>
<dbReference type="EMBL" id="KP027201">
    <property type="protein sequence ID" value="AJA43319.1"/>
    <property type="molecule type" value="Genomic_DNA"/>
</dbReference>
<dbReference type="GeneID" id="23679433"/>
<organism evidence="1 2">
    <name type="scientific">Mycobacterium phage Sbash</name>
    <dbReference type="NCBI Taxonomy" id="1567475"/>
    <lineage>
        <taxon>Viruses</taxon>
        <taxon>Duplodnaviria</taxon>
        <taxon>Heunggongvirae</taxon>
        <taxon>Uroviricota</taxon>
        <taxon>Caudoviricetes</taxon>
        <taxon>Chenonavirus</taxon>
        <taxon>Chenonavirus sbash</taxon>
    </lineage>
</organism>